<name>A0ABW3GEV3_9PROT</name>
<reference evidence="7" key="1">
    <citation type="journal article" date="2019" name="Int. J. Syst. Evol. Microbiol.">
        <title>The Global Catalogue of Microorganisms (GCM) 10K type strain sequencing project: providing services to taxonomists for standard genome sequencing and annotation.</title>
        <authorList>
            <consortium name="The Broad Institute Genomics Platform"/>
            <consortium name="The Broad Institute Genome Sequencing Center for Infectious Disease"/>
            <person name="Wu L."/>
            <person name="Ma J."/>
        </authorList>
    </citation>
    <scope>NUCLEOTIDE SEQUENCE [LARGE SCALE GENOMIC DNA]</scope>
    <source>
        <strain evidence="7">CCUG 59685</strain>
    </source>
</reference>
<keyword evidence="6" id="KW-0255">Endonuclease</keyword>
<dbReference type="InterPro" id="IPR000055">
    <property type="entry name" value="Restrct_endonuc_typeI_TRD"/>
</dbReference>
<dbReference type="PANTHER" id="PTHR43140">
    <property type="entry name" value="TYPE-1 RESTRICTION ENZYME ECOKI SPECIFICITY PROTEIN"/>
    <property type="match status" value="1"/>
</dbReference>
<dbReference type="SUPFAM" id="SSF116734">
    <property type="entry name" value="DNA methylase specificity domain"/>
    <property type="match status" value="2"/>
</dbReference>
<keyword evidence="3" id="KW-0238">DNA-binding</keyword>
<keyword evidence="7" id="KW-1185">Reference proteome</keyword>
<comment type="similarity">
    <text evidence="1">Belongs to the type-I restriction system S methylase family.</text>
</comment>
<evidence type="ECO:0000313" key="7">
    <source>
        <dbReference type="Proteomes" id="UP001597106"/>
    </source>
</evidence>
<proteinExistence type="inferred from homology"/>
<sequence length="761" mass="86450">MELPENWHTAKIAELLTLNENGKPFQQGWSPQCESYPAAEDKWGVLKTTAIQQGAFLEQENKALPKNLSPKTHLEVKVGDILMTCAGPRNRCGVVCFIKSTRDKLLMSGKMYRFRPNIKILNPQYLEAFITSHDAQKSIDQMKTGINDSGLNLTHARFSELVVPLAPLNEQHRIVAKIEELFSELDQGIENLKTAQTQLKVYRQALLKHAFEGKLTAEWRAQNPDKLESASALQQRIQHAREQRYQQQLAEWQANGKKGTKPKAPKPIAPLTAEELAELPELPEGWSYFYAEELCDFITKGTTPSKEKLFENTGDVPFIKVYNLTKTGKLDFTIEPTFVSHETHNGFLNRSKVYPGDVLMNIVGPPLGKVSIVPDTYPEWNINQAIAIFRSEHISPKLLSIYLSDERIVNSMMDKSKATAGQFNLTLEICRETIIPIFAKEEQTFLEALLDERISEIDQLNQTITTSLQQAEALRQSILKKAFSGELVPQNIEDEPASILLEKIKAEKALQQTSTAKARSKKAKPPKDNVVPFPTKVPTIDTTELHAGLMALAYRCHEQHKTSWYFGHVKAEKISHMIESFIGIDLERMPIQDAAGPNDFKRLLEVESLARQKQWFDVRKHANGRYFLIKLSGFDALIQRTEKALGKHLEKVNALIKLFVNLDTTSSEIVATLFAAWNNLLLSAHKPNDEEIVLEARERWHEDKLKIRKERFSRCLIWMRKHGLVPLGRGAFVAKKSQRNVPKKLTDSNIIWDPEEGANKF</sequence>
<organism evidence="6 7">
    <name type="scientific">Methylophilus glucosoxydans</name>
    <dbReference type="NCBI Taxonomy" id="752553"/>
    <lineage>
        <taxon>Bacteria</taxon>
        <taxon>Pseudomonadati</taxon>
        <taxon>Pseudomonadota</taxon>
        <taxon>Betaproteobacteria</taxon>
        <taxon>Nitrosomonadales</taxon>
        <taxon>Methylophilaceae</taxon>
        <taxon>Methylophilus</taxon>
    </lineage>
</organism>
<dbReference type="EMBL" id="JBHTJW010000002">
    <property type="protein sequence ID" value="MFD0928798.1"/>
    <property type="molecule type" value="Genomic_DNA"/>
</dbReference>
<keyword evidence="6" id="KW-0378">Hydrolase</keyword>
<dbReference type="Pfam" id="PF01420">
    <property type="entry name" value="Methylase_S"/>
    <property type="match status" value="2"/>
</dbReference>
<keyword evidence="6" id="KW-0540">Nuclease</keyword>
<dbReference type="InterPro" id="IPR051212">
    <property type="entry name" value="Type-I_RE_S_subunit"/>
</dbReference>
<comment type="caution">
    <text evidence="6">The sequence shown here is derived from an EMBL/GenBank/DDBJ whole genome shotgun (WGS) entry which is preliminary data.</text>
</comment>
<dbReference type="RefSeq" id="WP_379073939.1">
    <property type="nucleotide sequence ID" value="NZ_JBHTJW010000002.1"/>
</dbReference>
<evidence type="ECO:0000259" key="5">
    <source>
        <dbReference type="Pfam" id="PF01420"/>
    </source>
</evidence>
<feature type="domain" description="Type I restriction modification DNA specificity" evidence="5">
    <location>
        <begin position="4"/>
        <end position="191"/>
    </location>
</feature>
<evidence type="ECO:0000256" key="3">
    <source>
        <dbReference type="ARBA" id="ARBA00023125"/>
    </source>
</evidence>
<dbReference type="GO" id="GO:0004519">
    <property type="term" value="F:endonuclease activity"/>
    <property type="evidence" value="ECO:0007669"/>
    <property type="project" value="UniProtKB-KW"/>
</dbReference>
<evidence type="ECO:0000313" key="6">
    <source>
        <dbReference type="EMBL" id="MFD0928798.1"/>
    </source>
</evidence>
<feature type="region of interest" description="Disordered" evidence="4">
    <location>
        <begin position="512"/>
        <end position="535"/>
    </location>
</feature>
<gene>
    <name evidence="6" type="ORF">ACFQ1T_03290</name>
</gene>
<dbReference type="Gene3D" id="3.90.220.20">
    <property type="entry name" value="DNA methylase specificity domains"/>
    <property type="match status" value="2"/>
</dbReference>
<dbReference type="InterPro" id="IPR044946">
    <property type="entry name" value="Restrct_endonuc_typeI_TRD_sf"/>
</dbReference>
<dbReference type="Proteomes" id="UP001597106">
    <property type="component" value="Unassembled WGS sequence"/>
</dbReference>
<evidence type="ECO:0000256" key="2">
    <source>
        <dbReference type="ARBA" id="ARBA00022747"/>
    </source>
</evidence>
<feature type="domain" description="Type I restriction modification DNA specificity" evidence="5">
    <location>
        <begin position="283"/>
        <end position="462"/>
    </location>
</feature>
<dbReference type="PANTHER" id="PTHR43140:SF1">
    <property type="entry name" value="TYPE I RESTRICTION ENZYME ECOKI SPECIFICITY SUBUNIT"/>
    <property type="match status" value="1"/>
</dbReference>
<dbReference type="GO" id="GO:0016787">
    <property type="term" value="F:hydrolase activity"/>
    <property type="evidence" value="ECO:0007669"/>
    <property type="project" value="UniProtKB-KW"/>
</dbReference>
<evidence type="ECO:0000256" key="4">
    <source>
        <dbReference type="SAM" id="MobiDB-lite"/>
    </source>
</evidence>
<protein>
    <submittedName>
        <fullName evidence="6">Restriction endonuclease subunit S</fullName>
        <ecNumber evidence="6">3.1.21.-</ecNumber>
    </submittedName>
</protein>
<keyword evidence="2" id="KW-0680">Restriction system</keyword>
<dbReference type="EC" id="3.1.21.-" evidence="6"/>
<accession>A0ABW3GEV3</accession>
<evidence type="ECO:0000256" key="1">
    <source>
        <dbReference type="ARBA" id="ARBA00010923"/>
    </source>
</evidence>